<feature type="transmembrane region" description="Helical" evidence="7">
    <location>
        <begin position="416"/>
        <end position="440"/>
    </location>
</feature>
<feature type="domain" description="Fatty acid hydroxylase" evidence="8">
    <location>
        <begin position="112"/>
        <end position="243"/>
    </location>
</feature>
<gene>
    <name evidence="9" type="ORF">OXX778_LOCUS4892</name>
</gene>
<keyword evidence="6 7" id="KW-0472">Membrane</keyword>
<proteinExistence type="predicted"/>
<evidence type="ECO:0000256" key="2">
    <source>
        <dbReference type="ARBA" id="ARBA00022692"/>
    </source>
</evidence>
<feature type="transmembrane region" description="Helical" evidence="7">
    <location>
        <begin position="37"/>
        <end position="54"/>
    </location>
</feature>
<dbReference type="PANTHER" id="PTHR21624">
    <property type="entry name" value="STEROL DESATURASE-RELATED PROTEIN"/>
    <property type="match status" value="1"/>
</dbReference>
<keyword evidence="5" id="KW-0443">Lipid metabolism</keyword>
<comment type="caution">
    <text evidence="9">The sequence shown here is derived from an EMBL/GenBank/DDBJ whole genome shotgun (WGS) entry which is preliminary data.</text>
</comment>
<reference evidence="9" key="1">
    <citation type="submission" date="2021-02" db="EMBL/GenBank/DDBJ databases">
        <authorList>
            <person name="Nowell W R."/>
        </authorList>
    </citation>
    <scope>NUCLEOTIDE SEQUENCE</scope>
    <source>
        <strain evidence="9">Ploen Becks lab</strain>
    </source>
</reference>
<evidence type="ECO:0000256" key="6">
    <source>
        <dbReference type="ARBA" id="ARBA00023136"/>
    </source>
</evidence>
<accession>A0A813QPH6</accession>
<feature type="transmembrane region" description="Helical" evidence="7">
    <location>
        <begin position="108"/>
        <end position="125"/>
    </location>
</feature>
<evidence type="ECO:0000256" key="5">
    <source>
        <dbReference type="ARBA" id="ARBA00023098"/>
    </source>
</evidence>
<dbReference type="InterPro" id="IPR006694">
    <property type="entry name" value="Fatty_acid_hydroxylase"/>
</dbReference>
<dbReference type="PANTHER" id="PTHR21624:SF1">
    <property type="entry name" value="ALKYLGLYCEROL MONOOXYGENASE"/>
    <property type="match status" value="1"/>
</dbReference>
<dbReference type="OrthoDB" id="6354873at2759"/>
<feature type="transmembrane region" description="Helical" evidence="7">
    <location>
        <begin position="390"/>
        <end position="410"/>
    </location>
</feature>
<evidence type="ECO:0000313" key="9">
    <source>
        <dbReference type="EMBL" id="CAF0769890.1"/>
    </source>
</evidence>
<evidence type="ECO:0000256" key="3">
    <source>
        <dbReference type="ARBA" id="ARBA00022989"/>
    </source>
</evidence>
<feature type="transmembrane region" description="Helical" evidence="7">
    <location>
        <begin position="332"/>
        <end position="352"/>
    </location>
</feature>
<keyword evidence="3 7" id="KW-1133">Transmembrane helix</keyword>
<feature type="transmembrane region" description="Helical" evidence="7">
    <location>
        <begin position="165"/>
        <end position="186"/>
    </location>
</feature>
<dbReference type="GO" id="GO:0050479">
    <property type="term" value="F:glyceryl-ether monooxygenase activity"/>
    <property type="evidence" value="ECO:0007669"/>
    <property type="project" value="TreeGrafter"/>
</dbReference>
<evidence type="ECO:0000259" key="8">
    <source>
        <dbReference type="Pfam" id="PF04116"/>
    </source>
</evidence>
<evidence type="ECO:0000256" key="4">
    <source>
        <dbReference type="ARBA" id="ARBA00023002"/>
    </source>
</evidence>
<sequence>MNLNLDFFTLRSIFYLLKPSETYFDKVENVPDFTSRAFNVFFSFIIIEQIILVYRKRKIMFRLNDTISSLSAGMISIFPNFYFRKLHLVTYIWCFDKFNIYSLKYDSFWTYLVTFLLVDMAYYWLHRAAHEVNLFWAAHQTHHSSEEYNITTALRQSIFQAYGGWIFYLPLSLFIPPSIFLVHVHLNVIYQFWIHTEIVDNLGFLELILNTPSHHRVHHGRNPYCIDKNYAGVLIIWDKLFGTFEAEKDDEQLAYGLVHPLKTWDPIHAQIFNYKYIFKKFRKCATWSERFGVLFKGPGWLMGTPRLGIRENLPKIKYPIKKYNVEVETWKNWYIGLHFVFTLMIFTILPKIRQNKEPFLITLNICYTLLCLTCYGKLLYNKKSAINYEMFRLMINVLVCILNAPLIQIFMFQSNILFYIFTALNTLSFLAFFIIVLITYSKV</sequence>
<keyword evidence="4" id="KW-0560">Oxidoreductase</keyword>
<dbReference type="GO" id="GO:0016020">
    <property type="term" value="C:membrane"/>
    <property type="evidence" value="ECO:0007669"/>
    <property type="project" value="GOC"/>
</dbReference>
<protein>
    <recommendedName>
        <fullName evidence="8">Fatty acid hydroxylase domain-containing protein</fullName>
    </recommendedName>
</protein>
<dbReference type="Pfam" id="PF04116">
    <property type="entry name" value="FA_hydroxylase"/>
    <property type="match status" value="1"/>
</dbReference>
<dbReference type="InterPro" id="IPR051689">
    <property type="entry name" value="Sterol_desaturase/TMEM195"/>
</dbReference>
<evidence type="ECO:0000256" key="1">
    <source>
        <dbReference type="ARBA" id="ARBA00004127"/>
    </source>
</evidence>
<keyword evidence="10" id="KW-1185">Reference proteome</keyword>
<organism evidence="9 10">
    <name type="scientific">Brachionus calyciflorus</name>
    <dbReference type="NCBI Taxonomy" id="104777"/>
    <lineage>
        <taxon>Eukaryota</taxon>
        <taxon>Metazoa</taxon>
        <taxon>Spiralia</taxon>
        <taxon>Gnathifera</taxon>
        <taxon>Rotifera</taxon>
        <taxon>Eurotatoria</taxon>
        <taxon>Monogononta</taxon>
        <taxon>Pseudotrocha</taxon>
        <taxon>Ploima</taxon>
        <taxon>Brachionidae</taxon>
        <taxon>Brachionus</taxon>
    </lineage>
</organism>
<dbReference type="Proteomes" id="UP000663879">
    <property type="component" value="Unassembled WGS sequence"/>
</dbReference>
<keyword evidence="2 7" id="KW-0812">Transmembrane</keyword>
<dbReference type="GO" id="GO:0006643">
    <property type="term" value="P:membrane lipid metabolic process"/>
    <property type="evidence" value="ECO:0007669"/>
    <property type="project" value="TreeGrafter"/>
</dbReference>
<dbReference type="GO" id="GO:0008610">
    <property type="term" value="P:lipid biosynthetic process"/>
    <property type="evidence" value="ECO:0007669"/>
    <property type="project" value="InterPro"/>
</dbReference>
<evidence type="ECO:0000256" key="7">
    <source>
        <dbReference type="SAM" id="Phobius"/>
    </source>
</evidence>
<dbReference type="GO" id="GO:0005783">
    <property type="term" value="C:endoplasmic reticulum"/>
    <property type="evidence" value="ECO:0007669"/>
    <property type="project" value="TreeGrafter"/>
</dbReference>
<comment type="subcellular location">
    <subcellularLocation>
        <location evidence="1">Endomembrane system</location>
        <topology evidence="1">Multi-pass membrane protein</topology>
    </subcellularLocation>
</comment>
<evidence type="ECO:0000313" key="10">
    <source>
        <dbReference type="Proteomes" id="UP000663879"/>
    </source>
</evidence>
<dbReference type="GO" id="GO:0005506">
    <property type="term" value="F:iron ion binding"/>
    <property type="evidence" value="ECO:0007669"/>
    <property type="project" value="InterPro"/>
</dbReference>
<dbReference type="EMBL" id="CAJNOC010000508">
    <property type="protein sequence ID" value="CAF0769890.1"/>
    <property type="molecule type" value="Genomic_DNA"/>
</dbReference>
<feature type="transmembrane region" description="Helical" evidence="7">
    <location>
        <begin position="358"/>
        <end position="378"/>
    </location>
</feature>
<dbReference type="AlphaFoldDB" id="A0A813QPH6"/>
<name>A0A813QPH6_9BILA</name>